<evidence type="ECO:0000313" key="3">
    <source>
        <dbReference type="Proteomes" id="UP000198744"/>
    </source>
</evidence>
<feature type="region of interest" description="Disordered" evidence="1">
    <location>
        <begin position="216"/>
        <end position="250"/>
    </location>
</feature>
<gene>
    <name evidence="2" type="ORF">SAMN04489760_104134</name>
</gene>
<evidence type="ECO:0000256" key="1">
    <source>
        <dbReference type="SAM" id="MobiDB-lite"/>
    </source>
</evidence>
<protein>
    <submittedName>
        <fullName evidence="2">Uncharacterized protein</fullName>
    </submittedName>
</protein>
<organism evidence="2 3">
    <name type="scientific">Syntrophus gentianae</name>
    <dbReference type="NCBI Taxonomy" id="43775"/>
    <lineage>
        <taxon>Bacteria</taxon>
        <taxon>Pseudomonadati</taxon>
        <taxon>Thermodesulfobacteriota</taxon>
        <taxon>Syntrophia</taxon>
        <taxon>Syntrophales</taxon>
        <taxon>Syntrophaceae</taxon>
        <taxon>Syntrophus</taxon>
    </lineage>
</organism>
<dbReference type="EMBL" id="FOBS01000004">
    <property type="protein sequence ID" value="SEM11618.1"/>
    <property type="molecule type" value="Genomic_DNA"/>
</dbReference>
<reference evidence="2 3" key="1">
    <citation type="submission" date="2016-10" db="EMBL/GenBank/DDBJ databases">
        <authorList>
            <person name="de Groot N.N."/>
        </authorList>
    </citation>
    <scope>NUCLEOTIDE SEQUENCE [LARGE SCALE GENOMIC DNA]</scope>
    <source>
        <strain evidence="2 3">DSM 8423</strain>
    </source>
</reference>
<dbReference type="AlphaFoldDB" id="A0A1H7VS56"/>
<dbReference type="Proteomes" id="UP000198744">
    <property type="component" value="Unassembled WGS sequence"/>
</dbReference>
<dbReference type="STRING" id="43775.SAMN04489760_104134"/>
<keyword evidence="3" id="KW-1185">Reference proteome</keyword>
<accession>A0A1H7VS56</accession>
<dbReference type="OrthoDB" id="9821658at2"/>
<proteinExistence type="predicted"/>
<name>A0A1H7VS56_9BACT</name>
<dbReference type="RefSeq" id="WP_093882489.1">
    <property type="nucleotide sequence ID" value="NZ_FOBS01000004.1"/>
</dbReference>
<evidence type="ECO:0000313" key="2">
    <source>
        <dbReference type="EMBL" id="SEM11618.1"/>
    </source>
</evidence>
<sequence>MPAIYFFEVVWKIACLRNGSWQTGRCILRSAIREFSDSLFLFGPDLQEVEDPYVRPDLNELITWSEKNALHGLSSSRYCTLPEEPRIMVASHGRRIKERQTLYEFWEDSGLHSLSAELLFIEPLIFCHAFQALHNHVRGDLFFGTSTDNREYEYLAAQARLCVKKKSPRIETVLCTEARIIAKNGMTFGTDLYGDLRHTFVPQAKVQYAVLVPEKEEHGGKPASPAHRPSELRAKTDAGGLTSVTVKTPGEPEQDYRVLPIEHRERGTPRSLASGFLAHMTFYEEPSGLLWIF</sequence>